<reference evidence="1 2" key="1">
    <citation type="submission" date="2019-09" db="EMBL/GenBank/DDBJ databases">
        <title>A chromosome-level genome assembly of the Chinese tupelo Nyssa sinensis.</title>
        <authorList>
            <person name="Yang X."/>
            <person name="Kang M."/>
            <person name="Yang Y."/>
            <person name="Xiong H."/>
            <person name="Wang M."/>
            <person name="Zhang Z."/>
            <person name="Wang Z."/>
            <person name="Wu H."/>
            <person name="Ma T."/>
            <person name="Liu J."/>
            <person name="Xi Z."/>
        </authorList>
    </citation>
    <scope>NUCLEOTIDE SEQUENCE [LARGE SCALE GENOMIC DNA]</scope>
    <source>
        <strain evidence="1">J267</strain>
        <tissue evidence="1">Leaf</tissue>
    </source>
</reference>
<accession>A0A5J5A605</accession>
<evidence type="ECO:0000313" key="1">
    <source>
        <dbReference type="EMBL" id="KAA8525418.1"/>
    </source>
</evidence>
<keyword evidence="2" id="KW-1185">Reference proteome</keyword>
<dbReference type="Proteomes" id="UP000325577">
    <property type="component" value="Linkage Group LG3"/>
</dbReference>
<dbReference type="EMBL" id="CM018046">
    <property type="protein sequence ID" value="KAA8525418.1"/>
    <property type="molecule type" value="Genomic_DNA"/>
</dbReference>
<evidence type="ECO:0000313" key="2">
    <source>
        <dbReference type="Proteomes" id="UP000325577"/>
    </source>
</evidence>
<gene>
    <name evidence="1" type="ORF">F0562_007279</name>
</gene>
<proteinExistence type="predicted"/>
<protein>
    <submittedName>
        <fullName evidence="1">Uncharacterized protein</fullName>
    </submittedName>
</protein>
<name>A0A5J5A605_9ASTE</name>
<sequence length="113" mass="12699">MVSKKLDVAFARPCVSSFNCNKQKKNKRSARSPLIGDTQPFLVNKAKVSSSSQALATEAPLSRDALNELQAELAPMQEEREMAKMLVHRQVAQERFEARRTSHPPPTHDEKII</sequence>
<organism evidence="1 2">
    <name type="scientific">Nyssa sinensis</name>
    <dbReference type="NCBI Taxonomy" id="561372"/>
    <lineage>
        <taxon>Eukaryota</taxon>
        <taxon>Viridiplantae</taxon>
        <taxon>Streptophyta</taxon>
        <taxon>Embryophyta</taxon>
        <taxon>Tracheophyta</taxon>
        <taxon>Spermatophyta</taxon>
        <taxon>Magnoliopsida</taxon>
        <taxon>eudicotyledons</taxon>
        <taxon>Gunneridae</taxon>
        <taxon>Pentapetalae</taxon>
        <taxon>asterids</taxon>
        <taxon>Cornales</taxon>
        <taxon>Nyssaceae</taxon>
        <taxon>Nyssa</taxon>
    </lineage>
</organism>
<dbReference type="AlphaFoldDB" id="A0A5J5A605"/>